<protein>
    <submittedName>
        <fullName evidence="2">Alkaline phosphatase D family protein</fullName>
    </submittedName>
</protein>
<sequence>MKAPFAGLDTLATNDWWNRANNPIINLKVSRDSVIAFGIYTVSNNTLKLGAQFFPLYPDEPRDVRLEIKRNDTWEILQTTKINELGWSAVFKITDWDTTKDYRYRLRHGKSASYEGTVRKDPIDKKEIVLAALSCNSNKDRGMREKYVNNINHQDPDLMFFAGDQSYDHTEHTAAWLKFGLQFRETFRHRPCITIPDDHDIGQGNLWGENGKISLTKGGSDGGYTYHPEYVKMVERCQTAHLPDPFDATPIQQGIGVYYTNLSLGNVDFAILEDRKFKSGPEGKIPQQGPRPDHIINPEYNPGSIDLPGLKLLGDRQLQFLDQWRQKNTGSLKAVLSQTGFCGGAHVHGKATNRLHADLDSNGWPQTGRRKALELIKKANAVHIAGDQHLATVIQHGIDDYRDGPWAFIVPAIVNDYYSRWWWPEDEKAGTDPNTNTTLPWTGDYLDGFDNKISLMSYANPDNTSQGAGYGLIRFNTQQKTVTFECWPRDVEVDQPTAKQFEGWPYTVSLN</sequence>
<dbReference type="SUPFAM" id="SSF56300">
    <property type="entry name" value="Metallo-dependent phosphatases"/>
    <property type="match status" value="1"/>
</dbReference>
<name>A0ABW3B880_9FLAO</name>
<dbReference type="Proteomes" id="UP001597012">
    <property type="component" value="Unassembled WGS sequence"/>
</dbReference>
<organism evidence="2 3">
    <name type="scientific">Maribacter chungangensis</name>
    <dbReference type="NCBI Taxonomy" id="1069117"/>
    <lineage>
        <taxon>Bacteria</taxon>
        <taxon>Pseudomonadati</taxon>
        <taxon>Bacteroidota</taxon>
        <taxon>Flavobacteriia</taxon>
        <taxon>Flavobacteriales</taxon>
        <taxon>Flavobacteriaceae</taxon>
        <taxon>Maribacter</taxon>
    </lineage>
</organism>
<evidence type="ECO:0000313" key="2">
    <source>
        <dbReference type="EMBL" id="MFD0799285.1"/>
    </source>
</evidence>
<evidence type="ECO:0000313" key="3">
    <source>
        <dbReference type="Proteomes" id="UP001597012"/>
    </source>
</evidence>
<dbReference type="PANTHER" id="PTHR43606">
    <property type="entry name" value="PHOSPHATASE, PUTATIVE (AFU_ORTHOLOGUE AFUA_6G08710)-RELATED"/>
    <property type="match status" value="1"/>
</dbReference>
<dbReference type="InterPro" id="IPR038607">
    <property type="entry name" value="PhoD-like_sf"/>
</dbReference>
<dbReference type="Pfam" id="PF09423">
    <property type="entry name" value="PhoD"/>
    <property type="match status" value="1"/>
</dbReference>
<dbReference type="PANTHER" id="PTHR43606:SF2">
    <property type="entry name" value="ALKALINE PHOSPHATASE FAMILY PROTEIN (AFU_ORTHOLOGUE AFUA_5G03860)"/>
    <property type="match status" value="1"/>
</dbReference>
<comment type="caution">
    <text evidence="2">The sequence shown here is derived from an EMBL/GenBank/DDBJ whole genome shotgun (WGS) entry which is preliminary data.</text>
</comment>
<evidence type="ECO:0000259" key="1">
    <source>
        <dbReference type="Pfam" id="PF09423"/>
    </source>
</evidence>
<reference evidence="3" key="1">
    <citation type="journal article" date="2019" name="Int. J. Syst. Evol. Microbiol.">
        <title>The Global Catalogue of Microorganisms (GCM) 10K type strain sequencing project: providing services to taxonomists for standard genome sequencing and annotation.</title>
        <authorList>
            <consortium name="The Broad Institute Genomics Platform"/>
            <consortium name="The Broad Institute Genome Sequencing Center for Infectious Disease"/>
            <person name="Wu L."/>
            <person name="Ma J."/>
        </authorList>
    </citation>
    <scope>NUCLEOTIDE SEQUENCE [LARGE SCALE GENOMIC DNA]</scope>
    <source>
        <strain evidence="3">CCUG 61948</strain>
    </source>
</reference>
<dbReference type="InterPro" id="IPR052900">
    <property type="entry name" value="Phospholipid_Metab_Enz"/>
</dbReference>
<gene>
    <name evidence="2" type="ORF">ACFQZJ_17575</name>
</gene>
<dbReference type="Gene3D" id="3.60.21.70">
    <property type="entry name" value="PhoD-like phosphatase"/>
    <property type="match status" value="1"/>
</dbReference>
<proteinExistence type="predicted"/>
<dbReference type="RefSeq" id="WP_379936228.1">
    <property type="nucleotide sequence ID" value="NZ_JBHTHY010000022.1"/>
</dbReference>
<dbReference type="InterPro" id="IPR029052">
    <property type="entry name" value="Metallo-depent_PP-like"/>
</dbReference>
<feature type="domain" description="PhoD-like phosphatase metallophosphatase" evidence="1">
    <location>
        <begin position="183"/>
        <end position="397"/>
    </location>
</feature>
<dbReference type="EMBL" id="JBHTHY010000022">
    <property type="protein sequence ID" value="MFD0799285.1"/>
    <property type="molecule type" value="Genomic_DNA"/>
</dbReference>
<dbReference type="InterPro" id="IPR018946">
    <property type="entry name" value="PhoD-like_MPP"/>
</dbReference>
<keyword evidence="3" id="KW-1185">Reference proteome</keyword>
<accession>A0ABW3B880</accession>